<evidence type="ECO:0000313" key="3">
    <source>
        <dbReference type="EMBL" id="RRJ61664.1"/>
    </source>
</evidence>
<keyword evidence="4" id="KW-1185">Reference proteome</keyword>
<dbReference type="InterPro" id="IPR005269">
    <property type="entry name" value="LOG"/>
</dbReference>
<organism evidence="3 4">
    <name type="scientific">Paenibacillus oralis</name>
    <dbReference type="NCBI Taxonomy" id="2490856"/>
    <lineage>
        <taxon>Bacteria</taxon>
        <taxon>Bacillati</taxon>
        <taxon>Bacillota</taxon>
        <taxon>Bacilli</taxon>
        <taxon>Bacillales</taxon>
        <taxon>Paenibacillaceae</taxon>
        <taxon>Paenibacillus</taxon>
    </lineage>
</organism>
<dbReference type="PANTHER" id="PTHR31223">
    <property type="entry name" value="LOG FAMILY PROTEIN YJL055W"/>
    <property type="match status" value="1"/>
</dbReference>
<dbReference type="Gene3D" id="3.40.50.450">
    <property type="match status" value="1"/>
</dbReference>
<dbReference type="RefSeq" id="WP_128629593.1">
    <property type="nucleotide sequence ID" value="NZ_RRCN01000001.1"/>
</dbReference>
<dbReference type="InterPro" id="IPR031100">
    <property type="entry name" value="LOG_fam"/>
</dbReference>
<dbReference type="GO" id="GO:0009691">
    <property type="term" value="P:cytokinin biosynthetic process"/>
    <property type="evidence" value="ECO:0007669"/>
    <property type="project" value="UniProtKB-UniRule"/>
</dbReference>
<dbReference type="Proteomes" id="UP000267017">
    <property type="component" value="Unassembled WGS sequence"/>
</dbReference>
<comment type="similarity">
    <text evidence="1 2">Belongs to the LOG family.</text>
</comment>
<keyword evidence="2" id="KW-0203">Cytokinin biosynthesis</keyword>
<dbReference type="AlphaFoldDB" id="A0A3P3TV87"/>
<gene>
    <name evidence="3" type="ORF">EHV15_00755</name>
</gene>
<evidence type="ECO:0000313" key="4">
    <source>
        <dbReference type="Proteomes" id="UP000267017"/>
    </source>
</evidence>
<dbReference type="EMBL" id="RRCN01000001">
    <property type="protein sequence ID" value="RRJ61664.1"/>
    <property type="molecule type" value="Genomic_DNA"/>
</dbReference>
<comment type="caution">
    <text evidence="3">The sequence shown here is derived from an EMBL/GenBank/DDBJ whole genome shotgun (WGS) entry which is preliminary data.</text>
</comment>
<dbReference type="OrthoDB" id="9801098at2"/>
<evidence type="ECO:0000256" key="1">
    <source>
        <dbReference type="ARBA" id="ARBA00006763"/>
    </source>
</evidence>
<dbReference type="NCBIfam" id="TIGR00730">
    <property type="entry name" value="Rossman fold protein, TIGR00730 family"/>
    <property type="match status" value="1"/>
</dbReference>
<reference evidence="3 4" key="1">
    <citation type="submission" date="2018-11" db="EMBL/GenBank/DDBJ databases">
        <title>Genome sequencing of Paenibacillus sp. KCOM 3021 (= ChDC PVNT-B20).</title>
        <authorList>
            <person name="Kook J.-K."/>
            <person name="Park S.-N."/>
            <person name="Lim Y.K."/>
        </authorList>
    </citation>
    <scope>NUCLEOTIDE SEQUENCE [LARGE SCALE GENOMIC DNA]</scope>
    <source>
        <strain evidence="3 4">KCOM 3021</strain>
    </source>
</reference>
<dbReference type="SUPFAM" id="SSF102405">
    <property type="entry name" value="MCP/YpsA-like"/>
    <property type="match status" value="1"/>
</dbReference>
<evidence type="ECO:0000256" key="2">
    <source>
        <dbReference type="RuleBase" id="RU363015"/>
    </source>
</evidence>
<dbReference type="Pfam" id="PF03641">
    <property type="entry name" value="Lysine_decarbox"/>
    <property type="match status" value="1"/>
</dbReference>
<accession>A0A3P3TV87</accession>
<dbReference type="EC" id="3.2.2.n1" evidence="2"/>
<name>A0A3P3TV87_9BACL</name>
<dbReference type="PANTHER" id="PTHR31223:SF70">
    <property type="entry name" value="LOG FAMILY PROTEIN YJL055W"/>
    <property type="match status" value="1"/>
</dbReference>
<protein>
    <recommendedName>
        <fullName evidence="2">Cytokinin riboside 5'-monophosphate phosphoribohydrolase</fullName>
        <ecNumber evidence="2">3.2.2.n1</ecNumber>
    </recommendedName>
</protein>
<sequence>MKTICVYAGSRFGKDERYRGAAEQLGRYLAEHGFRLVYGGSKHGLMGAVADAALAGGGGVVGVMPTGLLHGEAVHRGLTEFIEVKDMHARKAKMSELADGFIALPGGFGTLEELFEALCWLQIGIHRKPIGVLNAAGYFDPLLGLVKSCIDAEFVNEGHLSLINMADDPGELITRMKNFVPAIAETKWRQEK</sequence>
<proteinExistence type="inferred from homology"/>
<keyword evidence="2" id="KW-0378">Hydrolase</keyword>
<dbReference type="GO" id="GO:0016799">
    <property type="term" value="F:hydrolase activity, hydrolyzing N-glycosyl compounds"/>
    <property type="evidence" value="ECO:0007669"/>
    <property type="project" value="TreeGrafter"/>
</dbReference>
<dbReference type="GO" id="GO:0005829">
    <property type="term" value="C:cytosol"/>
    <property type="evidence" value="ECO:0007669"/>
    <property type="project" value="TreeGrafter"/>
</dbReference>